<dbReference type="SUPFAM" id="SSF47699">
    <property type="entry name" value="Bifunctional inhibitor/lipid-transfer protein/seed storage 2S albumin"/>
    <property type="match status" value="1"/>
</dbReference>
<proteinExistence type="inferred from homology"/>
<evidence type="ECO:0000259" key="3">
    <source>
        <dbReference type="SMART" id="SM00499"/>
    </source>
</evidence>
<dbReference type="GO" id="GO:0008289">
    <property type="term" value="F:lipid binding"/>
    <property type="evidence" value="ECO:0007669"/>
    <property type="project" value="UniProtKB-KW"/>
</dbReference>
<protein>
    <recommendedName>
        <fullName evidence="1">Non-specific lipid-transfer protein</fullName>
    </recommendedName>
</protein>
<sequence length="150" mass="15542">MASRAATAALLVAVMTAALFPAGEATITCSFVYQSLLPCLGYLQSSGRTVPPGCCSGISSLVAAAKTPADRRAACGCLKTAATGASGAYIDLASSLPAKCHVPLPYKISPSVDCTKYSLSRSRALARSVTTQSDHHCYNFLFLFLISSVL</sequence>
<keyword evidence="5" id="KW-1185">Reference proteome</keyword>
<feature type="domain" description="Bifunctional inhibitor/plant lipid transfer protein/seed storage helical" evidence="3">
    <location>
        <begin position="29"/>
        <end position="114"/>
    </location>
</feature>
<gene>
    <name evidence="4" type="primary">EP2</name>
    <name evidence="4" type="ORF">AXF42_Ash013776</name>
</gene>
<dbReference type="GO" id="GO:0006869">
    <property type="term" value="P:lipid transport"/>
    <property type="evidence" value="ECO:0007669"/>
    <property type="project" value="InterPro"/>
</dbReference>
<dbReference type="Pfam" id="PF00234">
    <property type="entry name" value="Tryp_alpha_amyl"/>
    <property type="match status" value="1"/>
</dbReference>
<dbReference type="Gene3D" id="1.10.110.10">
    <property type="entry name" value="Plant lipid-transfer and hydrophobic proteins"/>
    <property type="match status" value="1"/>
</dbReference>
<accession>A0A2I0A4U3</accession>
<dbReference type="EMBL" id="KZ452023">
    <property type="protein sequence ID" value="PKA50561.1"/>
    <property type="molecule type" value="Genomic_DNA"/>
</dbReference>
<dbReference type="CDD" id="cd01960">
    <property type="entry name" value="nsLTP1"/>
    <property type="match status" value="1"/>
</dbReference>
<dbReference type="InterPro" id="IPR036312">
    <property type="entry name" value="Bifun_inhib/LTP/seed_sf"/>
</dbReference>
<evidence type="ECO:0000313" key="5">
    <source>
        <dbReference type="Proteomes" id="UP000236161"/>
    </source>
</evidence>
<dbReference type="Proteomes" id="UP000236161">
    <property type="component" value="Unassembled WGS sequence"/>
</dbReference>
<dbReference type="OrthoDB" id="1890443at2759"/>
<comment type="similarity">
    <text evidence="1">Belongs to the plant LTP family.</text>
</comment>
<keyword evidence="2" id="KW-0732">Signal</keyword>
<comment type="function">
    <text evidence="1">Plant non-specific lipid-transfer proteins transfer phospholipids as well as galactolipids across membranes. May play a role in wax or cutin deposition in the cell walls of expanding epidermal cells and certain secretory tissues.</text>
</comment>
<dbReference type="STRING" id="1088818.A0A2I0A4U3"/>
<dbReference type="PRINTS" id="PR00382">
    <property type="entry name" value="LIPIDTRNSFER"/>
</dbReference>
<keyword evidence="1" id="KW-0813">Transport</keyword>
<dbReference type="InterPro" id="IPR016140">
    <property type="entry name" value="Bifunc_inhib/LTP/seed_store"/>
</dbReference>
<dbReference type="AlphaFoldDB" id="A0A2I0A4U3"/>
<dbReference type="PANTHER" id="PTHR33076">
    <property type="entry name" value="NON-SPECIFIC LIPID-TRANSFER PROTEIN 2-RELATED"/>
    <property type="match status" value="1"/>
</dbReference>
<feature type="signal peptide" evidence="2">
    <location>
        <begin position="1"/>
        <end position="25"/>
    </location>
</feature>
<evidence type="ECO:0000256" key="2">
    <source>
        <dbReference type="SAM" id="SignalP"/>
    </source>
</evidence>
<dbReference type="InterPro" id="IPR000528">
    <property type="entry name" value="Plant_nsLTP"/>
</dbReference>
<keyword evidence="1" id="KW-0446">Lipid-binding</keyword>
<evidence type="ECO:0000256" key="1">
    <source>
        <dbReference type="RuleBase" id="RU000628"/>
    </source>
</evidence>
<feature type="chain" id="PRO_5014155461" description="Non-specific lipid-transfer protein" evidence="2">
    <location>
        <begin position="26"/>
        <end position="150"/>
    </location>
</feature>
<dbReference type="SMART" id="SM00499">
    <property type="entry name" value="AAI"/>
    <property type="match status" value="1"/>
</dbReference>
<evidence type="ECO:0000313" key="4">
    <source>
        <dbReference type="EMBL" id="PKA50561.1"/>
    </source>
</evidence>
<reference evidence="4 5" key="1">
    <citation type="journal article" date="2017" name="Nature">
        <title>The Apostasia genome and the evolution of orchids.</title>
        <authorList>
            <person name="Zhang G.Q."/>
            <person name="Liu K.W."/>
            <person name="Li Z."/>
            <person name="Lohaus R."/>
            <person name="Hsiao Y.Y."/>
            <person name="Niu S.C."/>
            <person name="Wang J.Y."/>
            <person name="Lin Y.C."/>
            <person name="Xu Q."/>
            <person name="Chen L.J."/>
            <person name="Yoshida K."/>
            <person name="Fujiwara S."/>
            <person name="Wang Z.W."/>
            <person name="Zhang Y.Q."/>
            <person name="Mitsuda N."/>
            <person name="Wang M."/>
            <person name="Liu G.H."/>
            <person name="Pecoraro L."/>
            <person name="Huang H.X."/>
            <person name="Xiao X.J."/>
            <person name="Lin M."/>
            <person name="Wu X.Y."/>
            <person name="Wu W.L."/>
            <person name="Chen Y.Y."/>
            <person name="Chang S.B."/>
            <person name="Sakamoto S."/>
            <person name="Ohme-Takagi M."/>
            <person name="Yagi M."/>
            <person name="Zeng S.J."/>
            <person name="Shen C.Y."/>
            <person name="Yeh C.M."/>
            <person name="Luo Y.B."/>
            <person name="Tsai W.C."/>
            <person name="Van de Peer Y."/>
            <person name="Liu Z.J."/>
        </authorList>
    </citation>
    <scope>NUCLEOTIDE SEQUENCE [LARGE SCALE GENOMIC DNA]</scope>
    <source>
        <strain evidence="5">cv. Shenzhen</strain>
        <tissue evidence="4">Stem</tissue>
    </source>
</reference>
<name>A0A2I0A4U3_9ASPA</name>
<organism evidence="4 5">
    <name type="scientific">Apostasia shenzhenica</name>
    <dbReference type="NCBI Taxonomy" id="1088818"/>
    <lineage>
        <taxon>Eukaryota</taxon>
        <taxon>Viridiplantae</taxon>
        <taxon>Streptophyta</taxon>
        <taxon>Embryophyta</taxon>
        <taxon>Tracheophyta</taxon>
        <taxon>Spermatophyta</taxon>
        <taxon>Magnoliopsida</taxon>
        <taxon>Liliopsida</taxon>
        <taxon>Asparagales</taxon>
        <taxon>Orchidaceae</taxon>
        <taxon>Apostasioideae</taxon>
        <taxon>Apostasia</taxon>
    </lineage>
</organism>